<proteinExistence type="predicted"/>
<keyword evidence="1" id="KW-0808">Transferase</keyword>
<dbReference type="OrthoDB" id="6603449at2"/>
<dbReference type="Pfam" id="PF02302">
    <property type="entry name" value="PTS_IIB"/>
    <property type="match status" value="1"/>
</dbReference>
<dbReference type="GO" id="GO:0009401">
    <property type="term" value="P:phosphoenolpyruvate-dependent sugar phosphotransferase system"/>
    <property type="evidence" value="ECO:0007669"/>
    <property type="project" value="InterPro"/>
</dbReference>
<dbReference type="CDD" id="cd05563">
    <property type="entry name" value="PTS_IIB_ascorbate"/>
    <property type="match status" value="1"/>
</dbReference>
<dbReference type="RefSeq" id="WP_083288263.1">
    <property type="nucleotide sequence ID" value="NZ_FNUC01000004.1"/>
</dbReference>
<accession>A0A1H5PK57</accession>
<evidence type="ECO:0000259" key="2">
    <source>
        <dbReference type="PROSITE" id="PS51099"/>
    </source>
</evidence>
<dbReference type="GO" id="GO:0008982">
    <property type="term" value="F:protein-N(PI)-phosphohistidine-sugar phosphotransferase activity"/>
    <property type="evidence" value="ECO:0007669"/>
    <property type="project" value="InterPro"/>
</dbReference>
<dbReference type="InterPro" id="IPR036095">
    <property type="entry name" value="PTS_EIIB-like_sf"/>
</dbReference>
<dbReference type="Gene3D" id="3.40.50.2300">
    <property type="match status" value="1"/>
</dbReference>
<keyword evidence="4" id="KW-1185">Reference proteome</keyword>
<sequence>MSPAPNRPLSVLTVCGVGMGSSLILKMNAEKALKSLGVEAKVEHTDVSSARGMRADVAIAQGLHTDDLGSVAPVVLPISNFMDVDGLRRQLEEALREQGWLP</sequence>
<dbReference type="AlphaFoldDB" id="A0A1H5PK57"/>
<name>A0A1H5PK57_9ACTN</name>
<protein>
    <submittedName>
        <fullName evidence="3">PTS system, ascorbate-specific IIB component</fullName>
    </submittedName>
</protein>
<evidence type="ECO:0000313" key="3">
    <source>
        <dbReference type="EMBL" id="SEF14109.1"/>
    </source>
</evidence>
<dbReference type="InterPro" id="IPR003501">
    <property type="entry name" value="PTS_EIIB_2/3"/>
</dbReference>
<evidence type="ECO:0000313" key="4">
    <source>
        <dbReference type="Proteomes" id="UP000181980"/>
    </source>
</evidence>
<dbReference type="Proteomes" id="UP000181980">
    <property type="component" value="Unassembled WGS sequence"/>
</dbReference>
<dbReference type="SUPFAM" id="SSF52794">
    <property type="entry name" value="PTS system IIB component-like"/>
    <property type="match status" value="1"/>
</dbReference>
<reference evidence="4" key="1">
    <citation type="submission" date="2016-10" db="EMBL/GenBank/DDBJ databases">
        <authorList>
            <person name="Varghese N."/>
            <person name="Submissions S."/>
        </authorList>
    </citation>
    <scope>NUCLEOTIDE SEQUENCE [LARGE SCALE GENOMIC DNA]</scope>
    <source>
        <strain evidence="4">DSM 45237</strain>
    </source>
</reference>
<organism evidence="3 4">
    <name type="scientific">Jiangella alba</name>
    <dbReference type="NCBI Taxonomy" id="561176"/>
    <lineage>
        <taxon>Bacteria</taxon>
        <taxon>Bacillati</taxon>
        <taxon>Actinomycetota</taxon>
        <taxon>Actinomycetes</taxon>
        <taxon>Jiangellales</taxon>
        <taxon>Jiangellaceae</taxon>
        <taxon>Jiangella</taxon>
    </lineage>
</organism>
<gene>
    <name evidence="3" type="ORF">SAMN04488561_4554</name>
</gene>
<dbReference type="EMBL" id="FNUC01000004">
    <property type="protein sequence ID" value="SEF14109.1"/>
    <property type="molecule type" value="Genomic_DNA"/>
</dbReference>
<feature type="domain" description="PTS EIIB type-2" evidence="2">
    <location>
        <begin position="9"/>
        <end position="99"/>
    </location>
</feature>
<dbReference type="STRING" id="561176.SAMN04488561_4554"/>
<dbReference type="InterPro" id="IPR013011">
    <property type="entry name" value="PTS_EIIB_2"/>
</dbReference>
<dbReference type="PROSITE" id="PS51099">
    <property type="entry name" value="PTS_EIIB_TYPE_2"/>
    <property type="match status" value="1"/>
</dbReference>
<evidence type="ECO:0000256" key="1">
    <source>
        <dbReference type="ARBA" id="ARBA00022679"/>
    </source>
</evidence>